<evidence type="ECO:0000259" key="1">
    <source>
        <dbReference type="Pfam" id="PF20478"/>
    </source>
</evidence>
<sequence>MPKRKENMVLVLAMTSHNWDLEDERIGNTDWCECGLCETMELRVESICCSEIRKLEEKIAFKLTLDALVERSKRQYRYIAYKMFTQWGHGHMGKWNRTPVPSCAVYLIRLKFPEPDAEYTGFSYADEVLANAMPM</sequence>
<gene>
    <name evidence="2" type="ORF">HOLleu_42523</name>
</gene>
<protein>
    <recommendedName>
        <fullName evidence="1">P2X purinoreceptor 7 intracellular domain-containing protein</fullName>
    </recommendedName>
</protein>
<reference evidence="2" key="1">
    <citation type="submission" date="2021-10" db="EMBL/GenBank/DDBJ databases">
        <title>Tropical sea cucumber genome reveals ecological adaptation and Cuvierian tubules defense mechanism.</title>
        <authorList>
            <person name="Chen T."/>
        </authorList>
    </citation>
    <scope>NUCLEOTIDE SEQUENCE</scope>
    <source>
        <strain evidence="2">Nanhai2018</strain>
        <tissue evidence="2">Muscle</tissue>
    </source>
</reference>
<dbReference type="PANTHER" id="PTHR36981">
    <property type="entry name" value="ZGC:195170"/>
    <property type="match status" value="1"/>
</dbReference>
<keyword evidence="3" id="KW-1185">Reference proteome</keyword>
<dbReference type="AlphaFoldDB" id="A0A9Q0YCX2"/>
<proteinExistence type="predicted"/>
<evidence type="ECO:0000313" key="3">
    <source>
        <dbReference type="Proteomes" id="UP001152320"/>
    </source>
</evidence>
<dbReference type="EMBL" id="JAIZAY010000083">
    <property type="protein sequence ID" value="KAJ8019110.1"/>
    <property type="molecule type" value="Genomic_DNA"/>
</dbReference>
<accession>A0A9Q0YCX2</accession>
<dbReference type="Pfam" id="PF20478">
    <property type="entry name" value="P2RX7_C"/>
    <property type="match status" value="1"/>
</dbReference>
<organism evidence="2 3">
    <name type="scientific">Holothuria leucospilota</name>
    <name type="common">Black long sea cucumber</name>
    <name type="synonym">Mertensiothuria leucospilota</name>
    <dbReference type="NCBI Taxonomy" id="206669"/>
    <lineage>
        <taxon>Eukaryota</taxon>
        <taxon>Metazoa</taxon>
        <taxon>Echinodermata</taxon>
        <taxon>Eleutherozoa</taxon>
        <taxon>Echinozoa</taxon>
        <taxon>Holothuroidea</taxon>
        <taxon>Aspidochirotacea</taxon>
        <taxon>Aspidochirotida</taxon>
        <taxon>Holothuriidae</taxon>
        <taxon>Holothuria</taxon>
    </lineage>
</organism>
<name>A0A9Q0YCX2_HOLLE</name>
<comment type="caution">
    <text evidence="2">The sequence shown here is derived from an EMBL/GenBank/DDBJ whole genome shotgun (WGS) entry which is preliminary data.</text>
</comment>
<dbReference type="Proteomes" id="UP001152320">
    <property type="component" value="Unassembled WGS sequence"/>
</dbReference>
<evidence type="ECO:0000313" key="2">
    <source>
        <dbReference type="EMBL" id="KAJ8019110.1"/>
    </source>
</evidence>
<dbReference type="InterPro" id="IPR046815">
    <property type="entry name" value="P2RX7_C"/>
</dbReference>
<dbReference type="PANTHER" id="PTHR36981:SF1">
    <property type="entry name" value="P2X PURINORECEPTOR 7 INTRACELLULAR DOMAIN-CONTAINING PROTEIN"/>
    <property type="match status" value="1"/>
</dbReference>
<dbReference type="OrthoDB" id="9898867at2759"/>
<feature type="domain" description="P2X purinoreceptor 7 intracellular" evidence="1">
    <location>
        <begin position="68"/>
        <end position="122"/>
    </location>
</feature>